<reference evidence="2 3" key="1">
    <citation type="submission" date="2021-06" db="EMBL/GenBank/DDBJ databases">
        <title>Sphingomonas sp. XMGL2, whole genome shotgun sequencing project.</title>
        <authorList>
            <person name="Zhao G."/>
            <person name="Shen L."/>
        </authorList>
    </citation>
    <scope>NUCLEOTIDE SEQUENCE [LARGE SCALE GENOMIC DNA]</scope>
    <source>
        <strain evidence="2 3">XMGL2</strain>
    </source>
</reference>
<keyword evidence="1" id="KW-1133">Transmembrane helix</keyword>
<gene>
    <name evidence="2" type="ORF">KOF26_06415</name>
</gene>
<feature type="transmembrane region" description="Helical" evidence="1">
    <location>
        <begin position="42"/>
        <end position="60"/>
    </location>
</feature>
<organism evidence="2 3">
    <name type="scientific">Sphingomonas quercus</name>
    <dbReference type="NCBI Taxonomy" id="2842451"/>
    <lineage>
        <taxon>Bacteria</taxon>
        <taxon>Pseudomonadati</taxon>
        <taxon>Pseudomonadota</taxon>
        <taxon>Alphaproteobacteria</taxon>
        <taxon>Sphingomonadales</taxon>
        <taxon>Sphingomonadaceae</taxon>
        <taxon>Sphingomonas</taxon>
    </lineage>
</organism>
<name>A0ABS6BIR3_9SPHN</name>
<protein>
    <submittedName>
        <fullName evidence="2">Uncharacterized protein</fullName>
    </submittedName>
</protein>
<accession>A0ABS6BIR3</accession>
<evidence type="ECO:0000256" key="1">
    <source>
        <dbReference type="SAM" id="Phobius"/>
    </source>
</evidence>
<sequence length="63" mass="6455">MRAVKRGRQSNRAIFGPLVLIALASLSGLVIALTGDGARDATAWLGLAVPVAAAAWAAWARPS</sequence>
<comment type="caution">
    <text evidence="2">The sequence shown here is derived from an EMBL/GenBank/DDBJ whole genome shotgun (WGS) entry which is preliminary data.</text>
</comment>
<keyword evidence="1" id="KW-0812">Transmembrane</keyword>
<proteinExistence type="predicted"/>
<keyword evidence="1" id="KW-0472">Membrane</keyword>
<dbReference type="EMBL" id="JAHKRT010000003">
    <property type="protein sequence ID" value="MBU3077497.1"/>
    <property type="molecule type" value="Genomic_DNA"/>
</dbReference>
<keyword evidence="3" id="KW-1185">Reference proteome</keyword>
<evidence type="ECO:0000313" key="3">
    <source>
        <dbReference type="Proteomes" id="UP000776276"/>
    </source>
</evidence>
<evidence type="ECO:0000313" key="2">
    <source>
        <dbReference type="EMBL" id="MBU3077497.1"/>
    </source>
</evidence>
<dbReference type="Proteomes" id="UP000776276">
    <property type="component" value="Unassembled WGS sequence"/>
</dbReference>